<dbReference type="HOGENOM" id="CLU_043148_1_1_1"/>
<dbReference type="eggNOG" id="KOG2419">
    <property type="taxonomic scope" value="Eukaryota"/>
</dbReference>
<dbReference type="PANTHER" id="PTHR10067">
    <property type="entry name" value="PHOSPHATIDYLSERINE DECARBOXYLASE"/>
    <property type="match status" value="1"/>
</dbReference>
<dbReference type="OrthoDB" id="5973539at2759"/>
<reference evidence="4" key="1">
    <citation type="journal article" date="2005" name="Nature">
        <title>Sequencing of Aspergillus nidulans and comparative analysis with A. fumigatus and A. oryzae.</title>
        <authorList>
            <person name="Galagan J.E."/>
            <person name="Calvo S.E."/>
            <person name="Cuomo C."/>
            <person name="Ma L.J."/>
            <person name="Wortman J.R."/>
            <person name="Batzoglou S."/>
            <person name="Lee S.I."/>
            <person name="Basturkmen M."/>
            <person name="Spevak C.C."/>
            <person name="Clutterbuck J."/>
            <person name="Kapitonov V."/>
            <person name="Jurka J."/>
            <person name="Scazzocchio C."/>
            <person name="Farman M."/>
            <person name="Butler J."/>
            <person name="Purcell S."/>
            <person name="Harris S."/>
            <person name="Braus G.H."/>
            <person name="Draht O."/>
            <person name="Busch S."/>
            <person name="D'Enfert C."/>
            <person name="Bouchier C."/>
            <person name="Goldman G.H."/>
            <person name="Bell-Pedersen D."/>
            <person name="Griffiths-Jones S."/>
            <person name="Doonan J.H."/>
            <person name="Yu J."/>
            <person name="Vienken K."/>
            <person name="Pain A."/>
            <person name="Freitag M."/>
            <person name="Selker E.U."/>
            <person name="Archer D.B."/>
            <person name="Penalva M.A."/>
            <person name="Oakley B.R."/>
            <person name="Momany M."/>
            <person name="Tanaka T."/>
            <person name="Kumagai T."/>
            <person name="Asai K."/>
            <person name="Machida M."/>
            <person name="Nierman W.C."/>
            <person name="Denning D.W."/>
            <person name="Caddick M."/>
            <person name="Hynes M."/>
            <person name="Paoletti M."/>
            <person name="Fischer R."/>
            <person name="Miller B."/>
            <person name="Dyer P."/>
            <person name="Sachs M.S."/>
            <person name="Osmani S.A."/>
            <person name="Birren B.W."/>
        </authorList>
    </citation>
    <scope>NUCLEOTIDE SEQUENCE [LARGE SCALE GENOMIC DNA]</scope>
    <source>
        <strain evidence="4">FGSC A4 / ATCC 38163 / CBS 112.46 / NRRL 194 / M139</strain>
    </source>
</reference>
<dbReference type="EMBL" id="BN001304">
    <property type="protein sequence ID" value="CBF78488.1"/>
    <property type="molecule type" value="Genomic_DNA"/>
</dbReference>
<dbReference type="Proteomes" id="UP000000560">
    <property type="component" value="Chromosome IV"/>
</dbReference>
<sequence>MTGALIAHAPGVNEPAQAQFVPDLQGAANDYEPLVRALEIWVTSDLARKQSFDTAIRTAQSYNVPEMQRLESLDDYLQVINDLLRWVPAEAVRPRDLLLHTATMWFVLDQPSVVQYQGSNRPMIGAYNEPSPGLTWLSRWIVSFSNQFGRCMDTPASAAKLDTFRSNPAYRIDDYIEPHGGWKTFNEFFARQVKPSRRPIEGIADSMVVTSTADFKFVEMHRITAESTATIKGSSWTITQMLAGSPYKERFANGIWLHGRLNVEDYHRVHAPVAGTVLESQTIHGQSYMQIKSPSLGDPTGLTDNELTVINELGRYFCQSRGLVVIDTGFGLVAVVPVSTAILPSVILTVEVGTEMHKGEELGYFHFGGSDVVLIFEDQLNFSNGMEEGKQYQMGTRIGRFELSRE</sequence>
<name>Q5AWE5_EMENI</name>
<evidence type="ECO:0000313" key="4">
    <source>
        <dbReference type="Proteomes" id="UP000000560"/>
    </source>
</evidence>
<organism evidence="3 4">
    <name type="scientific">Emericella nidulans (strain FGSC A4 / ATCC 38163 / CBS 112.46 / NRRL 194 / M139)</name>
    <name type="common">Aspergillus nidulans</name>
    <dbReference type="NCBI Taxonomy" id="227321"/>
    <lineage>
        <taxon>Eukaryota</taxon>
        <taxon>Fungi</taxon>
        <taxon>Dikarya</taxon>
        <taxon>Ascomycota</taxon>
        <taxon>Pezizomycotina</taxon>
        <taxon>Eurotiomycetes</taxon>
        <taxon>Eurotiomycetidae</taxon>
        <taxon>Eurotiales</taxon>
        <taxon>Aspergillaceae</taxon>
        <taxon>Aspergillus</taxon>
        <taxon>Aspergillus subgen. Nidulantes</taxon>
    </lineage>
</organism>
<evidence type="ECO:0000256" key="2">
    <source>
        <dbReference type="ARBA" id="ARBA00023239"/>
    </source>
</evidence>
<keyword evidence="2" id="KW-0456">Lyase</keyword>
<dbReference type="RefSeq" id="XP_680654.1">
    <property type="nucleotide sequence ID" value="XM_675562.1"/>
</dbReference>
<reference evidence="4" key="2">
    <citation type="journal article" date="2009" name="Fungal Genet. Biol.">
        <title>The 2008 update of the Aspergillus nidulans genome annotation: a community effort.</title>
        <authorList>
            <person name="Wortman J.R."/>
            <person name="Gilsenan J.M."/>
            <person name="Joardar V."/>
            <person name="Deegan J."/>
            <person name="Clutterbuck J."/>
            <person name="Andersen M.R."/>
            <person name="Archer D."/>
            <person name="Bencina M."/>
            <person name="Braus G."/>
            <person name="Coutinho P."/>
            <person name="von Dohren H."/>
            <person name="Doonan J."/>
            <person name="Driessen A.J."/>
            <person name="Durek P."/>
            <person name="Espeso E."/>
            <person name="Fekete E."/>
            <person name="Flipphi M."/>
            <person name="Estrada C.G."/>
            <person name="Geysens S."/>
            <person name="Goldman G."/>
            <person name="de Groot P.W."/>
            <person name="Hansen K."/>
            <person name="Harris S.D."/>
            <person name="Heinekamp T."/>
            <person name="Helmstaedt K."/>
            <person name="Henrissat B."/>
            <person name="Hofmann G."/>
            <person name="Homan T."/>
            <person name="Horio T."/>
            <person name="Horiuchi H."/>
            <person name="James S."/>
            <person name="Jones M."/>
            <person name="Karaffa L."/>
            <person name="Karanyi Z."/>
            <person name="Kato M."/>
            <person name="Keller N."/>
            <person name="Kelly D.E."/>
            <person name="Kiel J.A."/>
            <person name="Kim J.M."/>
            <person name="van der Klei I.J."/>
            <person name="Klis F.M."/>
            <person name="Kovalchuk A."/>
            <person name="Krasevec N."/>
            <person name="Kubicek C.P."/>
            <person name="Liu B."/>
            <person name="Maccabe A."/>
            <person name="Meyer V."/>
            <person name="Mirabito P."/>
            <person name="Miskei M."/>
            <person name="Mos M."/>
            <person name="Mullins J."/>
            <person name="Nelson D.R."/>
            <person name="Nielsen J."/>
            <person name="Oakley B.R."/>
            <person name="Osmani S.A."/>
            <person name="Pakula T."/>
            <person name="Paszewski A."/>
            <person name="Paulsen I."/>
            <person name="Pilsyk S."/>
            <person name="Pocsi I."/>
            <person name="Punt P.J."/>
            <person name="Ram A.F."/>
            <person name="Ren Q."/>
            <person name="Robellet X."/>
            <person name="Robson G."/>
            <person name="Seiboth B."/>
            <person name="van Solingen P."/>
            <person name="Specht T."/>
            <person name="Sun J."/>
            <person name="Taheri-Talesh N."/>
            <person name="Takeshita N."/>
            <person name="Ussery D."/>
            <person name="vanKuyk P.A."/>
            <person name="Visser H."/>
            <person name="van de Vondervoort P.J."/>
            <person name="de Vries R.P."/>
            <person name="Walton J."/>
            <person name="Xiang X."/>
            <person name="Xiong Y."/>
            <person name="Zeng A.P."/>
            <person name="Brandt B.W."/>
            <person name="Cornell M.J."/>
            <person name="van den Hondel C.A."/>
            <person name="Visser J."/>
            <person name="Oliver S.G."/>
            <person name="Turner G."/>
        </authorList>
    </citation>
    <scope>GENOME REANNOTATION</scope>
    <source>
        <strain evidence="4">FGSC A4 / ATCC 38163 / CBS 112.46 / NRRL 194 / M139</strain>
    </source>
</reference>
<dbReference type="PANTHER" id="PTHR10067:SF13">
    <property type="entry name" value="PHOSPHATIDYLSERINE DECARBOXYLASE"/>
    <property type="match status" value="1"/>
</dbReference>
<proteinExistence type="predicted"/>
<dbReference type="KEGG" id="ani:ANIA_07385"/>
<protein>
    <recommendedName>
        <fullName evidence="5">Phosphatidylserine decarboxylase</fullName>
    </recommendedName>
</protein>
<dbReference type="GeneID" id="2869835"/>
<dbReference type="InterPro" id="IPR003817">
    <property type="entry name" value="PS_Dcarbxylase"/>
</dbReference>
<dbReference type="GO" id="GO:0004609">
    <property type="term" value="F:phosphatidylserine decarboxylase activity"/>
    <property type="evidence" value="ECO:0007669"/>
    <property type="project" value="InterPro"/>
</dbReference>
<accession>C8VCG0</accession>
<dbReference type="OMA" id="DNISYFQ"/>
<accession>Q5AWE5</accession>
<dbReference type="InParanoid" id="Q5AWE5"/>
<evidence type="ECO:0008006" key="5">
    <source>
        <dbReference type="Google" id="ProtNLM"/>
    </source>
</evidence>
<dbReference type="GO" id="GO:0008654">
    <property type="term" value="P:phospholipid biosynthetic process"/>
    <property type="evidence" value="ECO:0007669"/>
    <property type="project" value="InterPro"/>
</dbReference>
<evidence type="ECO:0000256" key="1">
    <source>
        <dbReference type="ARBA" id="ARBA00022793"/>
    </source>
</evidence>
<evidence type="ECO:0000313" key="3">
    <source>
        <dbReference type="EMBL" id="CBF78488.1"/>
    </source>
</evidence>
<gene>
    <name evidence="3" type="ORF">ANIA_07385</name>
</gene>
<dbReference type="STRING" id="227321.Q5AWE5"/>
<dbReference type="Pfam" id="PF02666">
    <property type="entry name" value="PS_Dcarbxylase"/>
    <property type="match status" value="1"/>
</dbReference>
<keyword evidence="1" id="KW-0210">Decarboxylase</keyword>
<keyword evidence="4" id="KW-1185">Reference proteome</keyword>
<dbReference type="AlphaFoldDB" id="Q5AWE5"/>